<evidence type="ECO:0008006" key="4">
    <source>
        <dbReference type="Google" id="ProtNLM"/>
    </source>
</evidence>
<name>A0ABP3NKT9_9GAMM</name>
<accession>A0ABP3NKT9</accession>
<keyword evidence="1" id="KW-0472">Membrane</keyword>
<dbReference type="InterPro" id="IPR023991">
    <property type="entry name" value="Bacteriocin_IIb_lactobn/cerein"/>
</dbReference>
<evidence type="ECO:0000256" key="1">
    <source>
        <dbReference type="SAM" id="Phobius"/>
    </source>
</evidence>
<protein>
    <recommendedName>
        <fullName evidence="4">Class IIb bacteriocin, lactobin A/cerein 7B family</fullName>
    </recommendedName>
</protein>
<dbReference type="Proteomes" id="UP001501169">
    <property type="component" value="Unassembled WGS sequence"/>
</dbReference>
<dbReference type="NCBIfam" id="TIGR03949">
    <property type="entry name" value="bact_IIb_cerein"/>
    <property type="match status" value="1"/>
</dbReference>
<keyword evidence="1" id="KW-1133">Transmembrane helix</keyword>
<organism evidence="2 3">
    <name type="scientific">Rheinheimera aquimaris</name>
    <dbReference type="NCBI Taxonomy" id="412437"/>
    <lineage>
        <taxon>Bacteria</taxon>
        <taxon>Pseudomonadati</taxon>
        <taxon>Pseudomonadota</taxon>
        <taxon>Gammaproteobacteria</taxon>
        <taxon>Chromatiales</taxon>
        <taxon>Chromatiaceae</taxon>
        <taxon>Rheinheimera</taxon>
    </lineage>
</organism>
<keyword evidence="3" id="KW-1185">Reference proteome</keyword>
<sequence length="43" mass="4272">MKDLTNNEVMQVSGGFVCGGLCVAGAIVAGAAVGSAVAYWLLK</sequence>
<feature type="transmembrane region" description="Helical" evidence="1">
    <location>
        <begin position="12"/>
        <end position="42"/>
    </location>
</feature>
<gene>
    <name evidence="2" type="ORF">GCM10009098_10390</name>
</gene>
<keyword evidence="1" id="KW-0812">Transmembrane</keyword>
<dbReference type="RefSeq" id="WP_226766061.1">
    <property type="nucleotide sequence ID" value="NZ_BAAAEO010000002.1"/>
</dbReference>
<comment type="caution">
    <text evidence="2">The sequence shown here is derived from an EMBL/GenBank/DDBJ whole genome shotgun (WGS) entry which is preliminary data.</text>
</comment>
<reference evidence="3" key="1">
    <citation type="journal article" date="2019" name="Int. J. Syst. Evol. Microbiol.">
        <title>The Global Catalogue of Microorganisms (GCM) 10K type strain sequencing project: providing services to taxonomists for standard genome sequencing and annotation.</title>
        <authorList>
            <consortium name="The Broad Institute Genomics Platform"/>
            <consortium name="The Broad Institute Genome Sequencing Center for Infectious Disease"/>
            <person name="Wu L."/>
            <person name="Ma J."/>
        </authorList>
    </citation>
    <scope>NUCLEOTIDE SEQUENCE [LARGE SCALE GENOMIC DNA]</scope>
    <source>
        <strain evidence="3">JCM 14331</strain>
    </source>
</reference>
<evidence type="ECO:0000313" key="3">
    <source>
        <dbReference type="Proteomes" id="UP001501169"/>
    </source>
</evidence>
<proteinExistence type="predicted"/>
<dbReference type="EMBL" id="BAAAEO010000002">
    <property type="protein sequence ID" value="GAA0544781.1"/>
    <property type="molecule type" value="Genomic_DNA"/>
</dbReference>
<evidence type="ECO:0000313" key="2">
    <source>
        <dbReference type="EMBL" id="GAA0544781.1"/>
    </source>
</evidence>